<gene>
    <name evidence="8" type="ORF">AOPFMNJM_3500</name>
</gene>
<keyword evidence="4 6" id="KW-0472">Membrane</keyword>
<feature type="transmembrane region" description="Helical" evidence="6">
    <location>
        <begin position="47"/>
        <end position="68"/>
    </location>
</feature>
<evidence type="ECO:0000256" key="3">
    <source>
        <dbReference type="ARBA" id="ARBA00022989"/>
    </source>
</evidence>
<dbReference type="RefSeq" id="WP_238277695.1">
    <property type="nucleotide sequence ID" value="NZ_BPQR01000062.1"/>
</dbReference>
<reference evidence="8" key="2">
    <citation type="submission" date="2021-08" db="EMBL/GenBank/DDBJ databases">
        <authorList>
            <person name="Tani A."/>
            <person name="Ola A."/>
            <person name="Ogura Y."/>
            <person name="Katsura K."/>
            <person name="Hayashi T."/>
        </authorList>
    </citation>
    <scope>NUCLEOTIDE SEQUENCE</scope>
    <source>
        <strain evidence="8">LMG 23639</strain>
    </source>
</reference>
<accession>A0ABQ4T2Q6</accession>
<evidence type="ECO:0000256" key="2">
    <source>
        <dbReference type="ARBA" id="ARBA00022692"/>
    </source>
</evidence>
<evidence type="ECO:0000313" key="8">
    <source>
        <dbReference type="EMBL" id="GJE08166.1"/>
    </source>
</evidence>
<evidence type="ECO:0000256" key="4">
    <source>
        <dbReference type="ARBA" id="ARBA00023136"/>
    </source>
</evidence>
<protein>
    <recommendedName>
        <fullName evidence="7">Lipopolysaccharide assembly protein A domain-containing protein</fullName>
    </recommendedName>
</protein>
<sequence length="113" mass="12389">MIRFLKGLVLLPVAVIVILLAVANREAVRLSFDPFSEMPVFAVTVPLYLVVFAAVAIGILVGGVGAWLGQGTTRRRARDRGRQVRRLEGETERLRSRLPEETTAGRVALPAPR</sequence>
<comment type="caution">
    <text evidence="8">The sequence shown here is derived from an EMBL/GenBank/DDBJ whole genome shotgun (WGS) entry which is preliminary data.</text>
</comment>
<evidence type="ECO:0000256" key="5">
    <source>
        <dbReference type="SAM" id="MobiDB-lite"/>
    </source>
</evidence>
<keyword evidence="3 6" id="KW-1133">Transmembrane helix</keyword>
<reference evidence="8" key="1">
    <citation type="journal article" date="2021" name="Front. Microbiol.">
        <title>Comprehensive Comparative Genomics and Phenotyping of Methylobacterium Species.</title>
        <authorList>
            <person name="Alessa O."/>
            <person name="Ogura Y."/>
            <person name="Fujitani Y."/>
            <person name="Takami H."/>
            <person name="Hayashi T."/>
            <person name="Sahin N."/>
            <person name="Tani A."/>
        </authorList>
    </citation>
    <scope>NUCLEOTIDE SEQUENCE</scope>
    <source>
        <strain evidence="8">LMG 23639</strain>
    </source>
</reference>
<feature type="region of interest" description="Disordered" evidence="5">
    <location>
        <begin position="78"/>
        <end position="113"/>
    </location>
</feature>
<evidence type="ECO:0000259" key="7">
    <source>
        <dbReference type="Pfam" id="PF06305"/>
    </source>
</evidence>
<keyword evidence="2 6" id="KW-0812">Transmembrane</keyword>
<evidence type="ECO:0000313" key="9">
    <source>
        <dbReference type="Proteomes" id="UP001055102"/>
    </source>
</evidence>
<evidence type="ECO:0000256" key="1">
    <source>
        <dbReference type="ARBA" id="ARBA00022475"/>
    </source>
</evidence>
<name>A0ABQ4T2Q6_9HYPH</name>
<organism evidence="8 9">
    <name type="scientific">Methylobacterium jeotgali</name>
    <dbReference type="NCBI Taxonomy" id="381630"/>
    <lineage>
        <taxon>Bacteria</taxon>
        <taxon>Pseudomonadati</taxon>
        <taxon>Pseudomonadota</taxon>
        <taxon>Alphaproteobacteria</taxon>
        <taxon>Hyphomicrobiales</taxon>
        <taxon>Methylobacteriaceae</taxon>
        <taxon>Methylobacterium</taxon>
    </lineage>
</organism>
<dbReference type="EMBL" id="BPQR01000062">
    <property type="protein sequence ID" value="GJE08166.1"/>
    <property type="molecule type" value="Genomic_DNA"/>
</dbReference>
<keyword evidence="9" id="KW-1185">Reference proteome</keyword>
<feature type="domain" description="Lipopolysaccharide assembly protein A" evidence="7">
    <location>
        <begin position="41"/>
        <end position="91"/>
    </location>
</feature>
<dbReference type="InterPro" id="IPR010445">
    <property type="entry name" value="LapA_dom"/>
</dbReference>
<dbReference type="Proteomes" id="UP001055102">
    <property type="component" value="Unassembled WGS sequence"/>
</dbReference>
<proteinExistence type="predicted"/>
<evidence type="ECO:0000256" key="6">
    <source>
        <dbReference type="SAM" id="Phobius"/>
    </source>
</evidence>
<keyword evidence="1" id="KW-1003">Cell membrane</keyword>
<dbReference type="Pfam" id="PF06305">
    <property type="entry name" value="LapA_dom"/>
    <property type="match status" value="1"/>
</dbReference>
<feature type="compositionally biased region" description="Basic and acidic residues" evidence="5">
    <location>
        <begin position="80"/>
        <end position="100"/>
    </location>
</feature>